<dbReference type="KEGG" id="tva:4770323"/>
<dbReference type="AlphaFoldDB" id="A2E4Q1"/>
<reference evidence="1" key="2">
    <citation type="journal article" date="2007" name="Science">
        <title>Draft genome sequence of the sexually transmitted pathogen Trichomonas vaginalis.</title>
        <authorList>
            <person name="Carlton J.M."/>
            <person name="Hirt R.P."/>
            <person name="Silva J.C."/>
            <person name="Delcher A.L."/>
            <person name="Schatz M."/>
            <person name="Zhao Q."/>
            <person name="Wortman J.R."/>
            <person name="Bidwell S.L."/>
            <person name="Alsmark U.C.M."/>
            <person name="Besteiro S."/>
            <person name="Sicheritz-Ponten T."/>
            <person name="Noel C.J."/>
            <person name="Dacks J.B."/>
            <person name="Foster P.G."/>
            <person name="Simillion C."/>
            <person name="Van de Peer Y."/>
            <person name="Miranda-Saavedra D."/>
            <person name="Barton G.J."/>
            <person name="Westrop G.D."/>
            <person name="Mueller S."/>
            <person name="Dessi D."/>
            <person name="Fiori P.L."/>
            <person name="Ren Q."/>
            <person name="Paulsen I."/>
            <person name="Zhang H."/>
            <person name="Bastida-Corcuera F.D."/>
            <person name="Simoes-Barbosa A."/>
            <person name="Brown M.T."/>
            <person name="Hayes R.D."/>
            <person name="Mukherjee M."/>
            <person name="Okumura C.Y."/>
            <person name="Schneider R."/>
            <person name="Smith A.J."/>
            <person name="Vanacova S."/>
            <person name="Villalvazo M."/>
            <person name="Haas B.J."/>
            <person name="Pertea M."/>
            <person name="Feldblyum T.V."/>
            <person name="Utterback T.R."/>
            <person name="Shu C.L."/>
            <person name="Osoegawa K."/>
            <person name="de Jong P.J."/>
            <person name="Hrdy I."/>
            <person name="Horvathova L."/>
            <person name="Zubacova Z."/>
            <person name="Dolezal P."/>
            <person name="Malik S.B."/>
            <person name="Logsdon J.M. Jr."/>
            <person name="Henze K."/>
            <person name="Gupta A."/>
            <person name="Wang C.C."/>
            <person name="Dunne R.L."/>
            <person name="Upcroft J.A."/>
            <person name="Upcroft P."/>
            <person name="White O."/>
            <person name="Salzberg S.L."/>
            <person name="Tang P."/>
            <person name="Chiu C.-H."/>
            <person name="Lee Y.-S."/>
            <person name="Embley T.M."/>
            <person name="Coombs G.H."/>
            <person name="Mottram J.C."/>
            <person name="Tachezy J."/>
            <person name="Fraser-Liggett C.M."/>
            <person name="Johnson P.J."/>
        </authorList>
    </citation>
    <scope>NUCLEOTIDE SEQUENCE [LARGE SCALE GENOMIC DNA]</scope>
    <source>
        <strain evidence="1">G3</strain>
    </source>
</reference>
<dbReference type="SUPFAM" id="SSF48371">
    <property type="entry name" value="ARM repeat"/>
    <property type="match status" value="1"/>
</dbReference>
<dbReference type="RefSeq" id="XP_001324584.1">
    <property type="nucleotide sequence ID" value="XM_001324549.1"/>
</dbReference>
<proteinExistence type="predicted"/>
<dbReference type="Proteomes" id="UP000001542">
    <property type="component" value="Unassembled WGS sequence"/>
</dbReference>
<dbReference type="EMBL" id="DS113303">
    <property type="protein sequence ID" value="EAY12361.1"/>
    <property type="molecule type" value="Genomic_DNA"/>
</dbReference>
<dbReference type="InterPro" id="IPR016024">
    <property type="entry name" value="ARM-type_fold"/>
</dbReference>
<name>A2E4Q1_TRIV3</name>
<dbReference type="VEuPathDB" id="TrichDB:TVAGG3_0862520"/>
<evidence type="ECO:0000313" key="2">
    <source>
        <dbReference type="Proteomes" id="UP000001542"/>
    </source>
</evidence>
<dbReference type="VEuPathDB" id="TrichDB:TVAG_245930"/>
<gene>
    <name evidence="1" type="ORF">TVAG_245930</name>
</gene>
<dbReference type="InParanoid" id="A2E4Q1"/>
<organism evidence="1 2">
    <name type="scientific">Trichomonas vaginalis (strain ATCC PRA-98 / G3)</name>
    <dbReference type="NCBI Taxonomy" id="412133"/>
    <lineage>
        <taxon>Eukaryota</taxon>
        <taxon>Metamonada</taxon>
        <taxon>Parabasalia</taxon>
        <taxon>Trichomonadida</taxon>
        <taxon>Trichomonadidae</taxon>
        <taxon>Trichomonas</taxon>
    </lineage>
</organism>
<evidence type="ECO:0000313" key="1">
    <source>
        <dbReference type="EMBL" id="EAY12361.1"/>
    </source>
</evidence>
<protein>
    <submittedName>
        <fullName evidence="1">Uncharacterized protein</fullName>
    </submittedName>
</protein>
<reference evidence="1" key="1">
    <citation type="submission" date="2006-10" db="EMBL/GenBank/DDBJ databases">
        <authorList>
            <person name="Amadeo P."/>
            <person name="Zhao Q."/>
            <person name="Wortman J."/>
            <person name="Fraser-Liggett C."/>
            <person name="Carlton J."/>
        </authorList>
    </citation>
    <scope>NUCLEOTIDE SEQUENCE</scope>
    <source>
        <strain evidence="1">G3</strain>
    </source>
</reference>
<accession>A2E4Q1</accession>
<sequence length="936" mass="109304">MDGAVDSKNQANSILNDIISSKDNFTLLIEAFKDQTCDSRKKSAITLLLHRFFINVSTEFTPEEIDFILNFFLSLFFEENEDNLKYYTEIINNIVFNHMNYRQNIIDSLQSEKLSDISFEYLYSSIAQFVTLDEFSLFYTKLVQDLSNSKINNIAFENLFKSSYFLKKADILVSCKDEIKSSFYSIIQTKNSLILRTTFQWVLEFRAIDNYLPSYILSIDCLISTFNHEIYSDSCKVLVTLTIEEMLPYIIDKLSTDDLELIYTTITEFLCQNFQENPDQHIADDFIIPLIKVLNKDLLSQLIFPIIQELIQNQDLLYLGLCFIKNTIDISGPFDEAFDIILKSIQNDDQMIAYQAFVTLVAAKDYYLDEINENMELITDTIIKWLSNAQEIVTFQNFIVPVIFITEFKCDLSYFVRQILNFFMNIINSAKFDEIILDLIFTVISSINCNVKLYPEDIYQILVHFISFNLELSAESYLSALSEFIRSFPDYYDALFEESIKFSLQHKDIPACFYLWRNLLSILPSNDERMQVFTQLQQEIVETIDNFKENPLIFGNLLFFLTIYAKKQDYPEELIDLITSNFIVVVKSGEYLPIRLITQINMKLKKYYAKYPEKIEEQHFYQVVDFINKQIADKNNIKLEILSQYLGLLQVLEEEIGIVVLGDKVESFVTVLSDADFVLKEEIISNDEFLEFLFGFLSNVDDDANSPEISRILIDFSMNFINSPDSVLSNAFSLYNSFIYNKTLSDDQINMIYSKTIEILNSEFSDSLSGGCYFIQNMCEFYPQLIDSPSNLYNLLLNFANSIPDDSIHFSARDRIVMNILTLLCKNILNDVDINEIYSQINRFLPLHSEMDVIDICTQHLLNLFPHLSNQFQIQLFQQLLFVFSSPIFTKVSFDRMTIYNAYQIFNLQTRNTIENLIQNFGTSIEIYDNYYDYVK</sequence>
<keyword evidence="2" id="KW-1185">Reference proteome</keyword>